<dbReference type="Pfam" id="PF09911">
    <property type="entry name" value="DUF2140"/>
    <property type="match status" value="1"/>
</dbReference>
<keyword evidence="1" id="KW-1133">Transmembrane helix</keyword>
<gene>
    <name evidence="2" type="ORF">LB941_02220</name>
</gene>
<name>A0A9X2FIC7_9LACO</name>
<feature type="transmembrane region" description="Helical" evidence="1">
    <location>
        <begin position="20"/>
        <end position="40"/>
    </location>
</feature>
<sequence>MPEKKRSLLKKKSEKPINYWKWAFAILLALICSIVLFIGYKVFTPSVDQSRIISQTKTIKKSADIDVSVDKKQLTAGINYYLKQNQKKSNIKYRFLLDKSAILMGTTKILGQSVSFTLYSTPKLNKRGNIVLHAKSVSVGSLNAPASFVLRYVQNNYDLGKFATVNYKKSTITLNLVQVTKKQGIKVKGETFNLNSNKFLFKVSVPLK</sequence>
<evidence type="ECO:0000313" key="3">
    <source>
        <dbReference type="Proteomes" id="UP001139006"/>
    </source>
</evidence>
<evidence type="ECO:0000256" key="1">
    <source>
        <dbReference type="SAM" id="Phobius"/>
    </source>
</evidence>
<dbReference type="AlphaFoldDB" id="A0A9X2FIC7"/>
<keyword evidence="1" id="KW-0812">Transmembrane</keyword>
<comment type="caution">
    <text evidence="2">The sequence shown here is derived from an EMBL/GenBank/DDBJ whole genome shotgun (WGS) entry which is preliminary data.</text>
</comment>
<proteinExistence type="predicted"/>
<keyword evidence="3" id="KW-1185">Reference proteome</keyword>
<evidence type="ECO:0000313" key="2">
    <source>
        <dbReference type="EMBL" id="MCP0886150.1"/>
    </source>
</evidence>
<accession>A0A9X2FIC7</accession>
<dbReference type="EMBL" id="JAIULA010000003">
    <property type="protein sequence ID" value="MCP0886150.1"/>
    <property type="molecule type" value="Genomic_DNA"/>
</dbReference>
<protein>
    <submittedName>
        <fullName evidence="2">YpmS family protein</fullName>
    </submittedName>
</protein>
<dbReference type="Proteomes" id="UP001139006">
    <property type="component" value="Unassembled WGS sequence"/>
</dbReference>
<keyword evidence="1" id="KW-0472">Membrane</keyword>
<reference evidence="2 3" key="1">
    <citation type="journal article" date="2023" name="Int. J. Syst. Evol. Microbiol.">
        <title>Ligilactobacillus ubinensis sp. nov., a novel species isolated from the wild ferment of a durian fruit (Durio zibethinus).</title>
        <authorList>
            <person name="Heng Y.C."/>
            <person name="Menon N."/>
            <person name="Chen B."/>
            <person name="Loo B.Z.L."/>
            <person name="Wong G.W.J."/>
            <person name="Lim A.C.H."/>
            <person name="Silvaraju S."/>
            <person name="Kittelmann S."/>
        </authorList>
    </citation>
    <scope>NUCLEOTIDE SEQUENCE [LARGE SCALE GENOMIC DNA]</scope>
    <source>
        <strain evidence="2 3">WILCCON 0076</strain>
    </source>
</reference>
<dbReference type="InterPro" id="IPR018672">
    <property type="entry name" value="DUF2140"/>
</dbReference>
<organism evidence="2 3">
    <name type="scientific">Ligilactobacillus ubinensis</name>
    <dbReference type="NCBI Taxonomy" id="2876789"/>
    <lineage>
        <taxon>Bacteria</taxon>
        <taxon>Bacillati</taxon>
        <taxon>Bacillota</taxon>
        <taxon>Bacilli</taxon>
        <taxon>Lactobacillales</taxon>
        <taxon>Lactobacillaceae</taxon>
        <taxon>Ligilactobacillus</taxon>
    </lineage>
</organism>